<organism evidence="1 2">
    <name type="scientific">Smallanthus sonchifolius</name>
    <dbReference type="NCBI Taxonomy" id="185202"/>
    <lineage>
        <taxon>Eukaryota</taxon>
        <taxon>Viridiplantae</taxon>
        <taxon>Streptophyta</taxon>
        <taxon>Embryophyta</taxon>
        <taxon>Tracheophyta</taxon>
        <taxon>Spermatophyta</taxon>
        <taxon>Magnoliopsida</taxon>
        <taxon>eudicotyledons</taxon>
        <taxon>Gunneridae</taxon>
        <taxon>Pentapetalae</taxon>
        <taxon>asterids</taxon>
        <taxon>campanulids</taxon>
        <taxon>Asterales</taxon>
        <taxon>Asteraceae</taxon>
        <taxon>Asteroideae</taxon>
        <taxon>Heliantheae alliance</taxon>
        <taxon>Millerieae</taxon>
        <taxon>Smallanthus</taxon>
    </lineage>
</organism>
<comment type="caution">
    <text evidence="1">The sequence shown here is derived from an EMBL/GenBank/DDBJ whole genome shotgun (WGS) entry which is preliminary data.</text>
</comment>
<protein>
    <submittedName>
        <fullName evidence="1">Uncharacterized protein</fullName>
    </submittedName>
</protein>
<reference evidence="2" key="1">
    <citation type="journal article" date="2022" name="Mol. Ecol. Resour.">
        <title>The genomes of chicory, endive, great burdock and yacon provide insights into Asteraceae palaeo-polyploidization history and plant inulin production.</title>
        <authorList>
            <person name="Fan W."/>
            <person name="Wang S."/>
            <person name="Wang H."/>
            <person name="Wang A."/>
            <person name="Jiang F."/>
            <person name="Liu H."/>
            <person name="Zhao H."/>
            <person name="Xu D."/>
            <person name="Zhang Y."/>
        </authorList>
    </citation>
    <scope>NUCLEOTIDE SEQUENCE [LARGE SCALE GENOMIC DNA]</scope>
    <source>
        <strain evidence="2">cv. Yunnan</strain>
    </source>
</reference>
<gene>
    <name evidence="1" type="ORF">L1987_22923</name>
</gene>
<keyword evidence="2" id="KW-1185">Reference proteome</keyword>
<evidence type="ECO:0000313" key="1">
    <source>
        <dbReference type="EMBL" id="KAI3807003.1"/>
    </source>
</evidence>
<proteinExistence type="predicted"/>
<evidence type="ECO:0000313" key="2">
    <source>
        <dbReference type="Proteomes" id="UP001056120"/>
    </source>
</evidence>
<dbReference type="EMBL" id="CM042025">
    <property type="protein sequence ID" value="KAI3807003.1"/>
    <property type="molecule type" value="Genomic_DNA"/>
</dbReference>
<dbReference type="Proteomes" id="UP001056120">
    <property type="component" value="Linkage Group LG08"/>
</dbReference>
<accession>A0ACB9IHK4</accession>
<name>A0ACB9IHK4_9ASTR</name>
<reference evidence="1 2" key="2">
    <citation type="journal article" date="2022" name="Mol. Ecol. Resour.">
        <title>The genomes of chicory, endive, great burdock and yacon provide insights into Asteraceae paleo-polyploidization history and plant inulin production.</title>
        <authorList>
            <person name="Fan W."/>
            <person name="Wang S."/>
            <person name="Wang H."/>
            <person name="Wang A."/>
            <person name="Jiang F."/>
            <person name="Liu H."/>
            <person name="Zhao H."/>
            <person name="Xu D."/>
            <person name="Zhang Y."/>
        </authorList>
    </citation>
    <scope>NUCLEOTIDE SEQUENCE [LARGE SCALE GENOMIC DNA]</scope>
    <source>
        <strain evidence="2">cv. Yunnan</strain>
        <tissue evidence="1">Leaves</tissue>
    </source>
</reference>
<sequence>MEIKMFILLSLSMVLILGIVESFEFHEEELATEEGMQGMYDRWRNHHNVAEVSEDEKAERFNVFKSNVQHVHNTNKMNKPYKLKVNKFATMTNHEFRNTYAGSNIKHYRTLQGARKSNLNFMYENAPNVPPAIDWRTRNVVTPVKNQGKCGGCWSFSTVVAVEGINAITTGELVSLSEQQLIDCDTTTNDGCAGGLMEPAFIFIKENGGLTTEKNYPYMFQNGTCDPRKIGNKLVTIDGFEDVPECNEDALMKAVANQPVSAAIEANGHDFQFYSTGVFTGRYQVTFVIAV</sequence>